<organism evidence="3 4">
    <name type="scientific">Gloeothece citriformis (strain PCC 7424)</name>
    <name type="common">Cyanothece sp. (strain PCC 7424)</name>
    <dbReference type="NCBI Taxonomy" id="65393"/>
    <lineage>
        <taxon>Bacteria</taxon>
        <taxon>Bacillati</taxon>
        <taxon>Cyanobacteriota</taxon>
        <taxon>Cyanophyceae</taxon>
        <taxon>Oscillatoriophycideae</taxon>
        <taxon>Chroococcales</taxon>
        <taxon>Aphanothecaceae</taxon>
        <taxon>Gloeothece</taxon>
        <taxon>Gloeothece citriformis</taxon>
    </lineage>
</organism>
<dbReference type="OrthoDB" id="5525992at2"/>
<dbReference type="Pfam" id="PF12728">
    <property type="entry name" value="HTH_17"/>
    <property type="match status" value="1"/>
</dbReference>
<dbReference type="EMBL" id="CP001291">
    <property type="protein sequence ID" value="ACK71117.1"/>
    <property type="molecule type" value="Genomic_DNA"/>
</dbReference>
<evidence type="ECO:0000313" key="3">
    <source>
        <dbReference type="EMBL" id="ACK71117.1"/>
    </source>
</evidence>
<feature type="domain" description="Helix-turn-helix" evidence="2">
    <location>
        <begin position="18"/>
        <end position="68"/>
    </location>
</feature>
<dbReference type="HOGENOM" id="CLU_2664984_0_0_3"/>
<dbReference type="RefSeq" id="WP_015954718.1">
    <property type="nucleotide sequence ID" value="NC_011729.1"/>
</dbReference>
<dbReference type="GO" id="GO:0003677">
    <property type="term" value="F:DNA binding"/>
    <property type="evidence" value="ECO:0007669"/>
    <property type="project" value="InterPro"/>
</dbReference>
<dbReference type="STRING" id="65393.PCC7424_2705"/>
<name>B7K7S1_GLOC7</name>
<accession>B7K7S1</accession>
<dbReference type="SUPFAM" id="SSF46955">
    <property type="entry name" value="Putative DNA-binding domain"/>
    <property type="match status" value="1"/>
</dbReference>
<feature type="region of interest" description="Disordered" evidence="1">
    <location>
        <begin position="1"/>
        <end position="21"/>
    </location>
</feature>
<dbReference type="NCBIfam" id="TIGR01764">
    <property type="entry name" value="excise"/>
    <property type="match status" value="1"/>
</dbReference>
<evidence type="ECO:0000259" key="2">
    <source>
        <dbReference type="Pfam" id="PF12728"/>
    </source>
</evidence>
<evidence type="ECO:0000313" key="4">
    <source>
        <dbReference type="Proteomes" id="UP000002384"/>
    </source>
</evidence>
<feature type="compositionally biased region" description="Polar residues" evidence="1">
    <location>
        <begin position="8"/>
        <end position="20"/>
    </location>
</feature>
<dbReference type="Gene3D" id="1.10.1660.10">
    <property type="match status" value="1"/>
</dbReference>
<gene>
    <name evidence="3" type="ordered locus">PCC7424_2705</name>
</gene>
<dbReference type="InterPro" id="IPR041657">
    <property type="entry name" value="HTH_17"/>
</dbReference>
<dbReference type="AlphaFoldDB" id="B7K7S1"/>
<reference evidence="3" key="1">
    <citation type="submission" date="2008-12" db="EMBL/GenBank/DDBJ databases">
        <title>Complete sequence of chromosome Cyanothece sp. PCC 7424.</title>
        <authorList>
            <consortium name="US DOE Joint Genome Institute"/>
            <person name="Lucas S."/>
            <person name="Copeland A."/>
            <person name="Lapidus A."/>
            <person name="Glavina del Rio T."/>
            <person name="Dalin E."/>
            <person name="Tice H."/>
            <person name="Bruce D."/>
            <person name="Goodwin L."/>
            <person name="Pitluck S."/>
            <person name="Chertkov O."/>
            <person name="Brettin T."/>
            <person name="Detter J.C."/>
            <person name="Han C."/>
            <person name="Larimer F."/>
            <person name="Land M."/>
            <person name="Hauser L."/>
            <person name="Kyrpides N."/>
            <person name="Mikhailova N."/>
            <person name="Liberton M."/>
            <person name="Stoeckel J."/>
            <person name="Banerjee A."/>
            <person name="Singh A."/>
            <person name="Page L."/>
            <person name="Sato H."/>
            <person name="Zhao L."/>
            <person name="Sherman L."/>
            <person name="Pakrasi H."/>
            <person name="Richardson P."/>
        </authorList>
    </citation>
    <scope>NUCLEOTIDE SEQUENCE</scope>
    <source>
        <strain evidence="3">PCC 7424</strain>
    </source>
</reference>
<dbReference type="InterPro" id="IPR010093">
    <property type="entry name" value="SinI_DNA-bd"/>
</dbReference>
<sequence>MRHKEQNTKNNNGGDEQLLTTGEVAKSLRVHQRTVQRWISSHKLKAIKVGPRIWRIRQGDLDLFLSNQNQEETDI</sequence>
<dbReference type="KEGG" id="cyc:PCC7424_2705"/>
<protein>
    <submittedName>
        <fullName evidence="3">DNA binding domain protein, excisionase family</fullName>
    </submittedName>
</protein>
<dbReference type="Proteomes" id="UP000002384">
    <property type="component" value="Chromosome"/>
</dbReference>
<dbReference type="InterPro" id="IPR009061">
    <property type="entry name" value="DNA-bd_dom_put_sf"/>
</dbReference>
<keyword evidence="4" id="KW-1185">Reference proteome</keyword>
<proteinExistence type="predicted"/>
<evidence type="ECO:0000256" key="1">
    <source>
        <dbReference type="SAM" id="MobiDB-lite"/>
    </source>
</evidence>